<dbReference type="InterPro" id="IPR045866">
    <property type="entry name" value="FAM210A/B-like"/>
</dbReference>
<dbReference type="PANTHER" id="PTHR21377:SF0">
    <property type="entry name" value="PROTEIN FAM210B, MITOCHONDRIAL"/>
    <property type="match status" value="1"/>
</dbReference>
<dbReference type="PANTHER" id="PTHR21377">
    <property type="entry name" value="PROTEIN FAM210B, MITOCHONDRIAL"/>
    <property type="match status" value="1"/>
</dbReference>
<evidence type="ECO:0000256" key="1">
    <source>
        <dbReference type="SAM" id="Phobius"/>
    </source>
</evidence>
<keyword evidence="1" id="KW-0812">Transmembrane</keyword>
<comment type="caution">
    <text evidence="3">The sequence shown here is derived from an EMBL/GenBank/DDBJ whole genome shotgun (WGS) entry which is preliminary data.</text>
</comment>
<dbReference type="Proteomes" id="UP000886653">
    <property type="component" value="Unassembled WGS sequence"/>
</dbReference>
<sequence>MIINQRFFFYPRLFCSKSSNQTNHEILTGGNFFGKIKQLTKQFGSAALVIYGILSAIDFSLSFVTIYLIGTEHVRQAEDWILEQLHWKRESSNQNELEREPISSRSGSNHEVINSNESVIEEPTISSDGQSLLWTTAIVAYTIHKTVLLPIRVGLTAWITPPIVRTLRKRGWNVGKNLKS</sequence>
<feature type="domain" description="DUF1279" evidence="2">
    <location>
        <begin position="35"/>
        <end position="161"/>
    </location>
</feature>
<keyword evidence="1" id="KW-0472">Membrane</keyword>
<organism evidence="3 4">
    <name type="scientific">Cronartium quercuum f. sp. fusiforme G11</name>
    <dbReference type="NCBI Taxonomy" id="708437"/>
    <lineage>
        <taxon>Eukaryota</taxon>
        <taxon>Fungi</taxon>
        <taxon>Dikarya</taxon>
        <taxon>Basidiomycota</taxon>
        <taxon>Pucciniomycotina</taxon>
        <taxon>Pucciniomycetes</taxon>
        <taxon>Pucciniales</taxon>
        <taxon>Coleosporiaceae</taxon>
        <taxon>Cronartium</taxon>
    </lineage>
</organism>
<feature type="transmembrane region" description="Helical" evidence="1">
    <location>
        <begin position="45"/>
        <end position="69"/>
    </location>
</feature>
<dbReference type="Pfam" id="PF06916">
    <property type="entry name" value="FAM210A-B_dom"/>
    <property type="match status" value="1"/>
</dbReference>
<gene>
    <name evidence="3" type="ORF">CROQUDRAFT_37060</name>
</gene>
<evidence type="ECO:0000259" key="2">
    <source>
        <dbReference type="Pfam" id="PF06916"/>
    </source>
</evidence>
<protein>
    <recommendedName>
        <fullName evidence="2">DUF1279 domain-containing protein</fullName>
    </recommendedName>
</protein>
<evidence type="ECO:0000313" key="3">
    <source>
        <dbReference type="EMBL" id="KAG0151217.1"/>
    </source>
</evidence>
<dbReference type="OrthoDB" id="426386at2759"/>
<dbReference type="EMBL" id="MU167214">
    <property type="protein sequence ID" value="KAG0151217.1"/>
    <property type="molecule type" value="Genomic_DNA"/>
</dbReference>
<accession>A0A9P6NVM0</accession>
<dbReference type="InterPro" id="IPR009688">
    <property type="entry name" value="FAM210A/B-like_dom"/>
</dbReference>
<dbReference type="AlphaFoldDB" id="A0A9P6NVM0"/>
<dbReference type="GO" id="GO:0005739">
    <property type="term" value="C:mitochondrion"/>
    <property type="evidence" value="ECO:0007669"/>
    <property type="project" value="TreeGrafter"/>
</dbReference>
<reference evidence="3" key="1">
    <citation type="submission" date="2013-11" db="EMBL/GenBank/DDBJ databases">
        <title>Genome sequence of the fusiform rust pathogen reveals effectors for host alternation and coevolution with pine.</title>
        <authorList>
            <consortium name="DOE Joint Genome Institute"/>
            <person name="Smith K."/>
            <person name="Pendleton A."/>
            <person name="Kubisiak T."/>
            <person name="Anderson C."/>
            <person name="Salamov A."/>
            <person name="Aerts A."/>
            <person name="Riley R."/>
            <person name="Clum A."/>
            <person name="Lindquist E."/>
            <person name="Ence D."/>
            <person name="Campbell M."/>
            <person name="Kronenberg Z."/>
            <person name="Feau N."/>
            <person name="Dhillon B."/>
            <person name="Hamelin R."/>
            <person name="Burleigh J."/>
            <person name="Smith J."/>
            <person name="Yandell M."/>
            <person name="Nelson C."/>
            <person name="Grigoriev I."/>
            <person name="Davis J."/>
        </authorList>
    </citation>
    <scope>NUCLEOTIDE SEQUENCE</scope>
    <source>
        <strain evidence="3">G11</strain>
    </source>
</reference>
<evidence type="ECO:0000313" key="4">
    <source>
        <dbReference type="Proteomes" id="UP000886653"/>
    </source>
</evidence>
<name>A0A9P6NVM0_9BASI</name>
<keyword evidence="1" id="KW-1133">Transmembrane helix</keyword>
<keyword evidence="4" id="KW-1185">Reference proteome</keyword>
<proteinExistence type="predicted"/>